<dbReference type="GO" id="GO:0051879">
    <property type="term" value="F:Hsp90 protein binding"/>
    <property type="evidence" value="ECO:0007669"/>
    <property type="project" value="InterPro"/>
</dbReference>
<dbReference type="Pfam" id="PF14559">
    <property type="entry name" value="TPR_19"/>
    <property type="match status" value="1"/>
</dbReference>
<reference evidence="8 9" key="2">
    <citation type="journal article" date="2014" name="J. Gen. Appl. Microbiol.">
        <title>The early diverging ascomycetous budding yeast Saitoella complicata has three histone deacetylases belonging to the Clr6, Hos2, and Rpd3 lineages.</title>
        <authorList>
            <person name="Nishida H."/>
            <person name="Matsumoto T."/>
            <person name="Kondo S."/>
            <person name="Hamamoto M."/>
            <person name="Yoshikawa H."/>
        </authorList>
    </citation>
    <scope>NUCLEOTIDE SEQUENCE [LARGE SCALE GENOMIC DNA]</scope>
    <source>
        <strain evidence="8 9">NRRL Y-17804</strain>
    </source>
</reference>
<feature type="domain" description="Cns1/TTC4 wheel" evidence="7">
    <location>
        <begin position="247"/>
        <end position="362"/>
    </location>
</feature>
<dbReference type="GO" id="GO:0030544">
    <property type="term" value="F:Hsp70 protein binding"/>
    <property type="evidence" value="ECO:0007669"/>
    <property type="project" value="TreeGrafter"/>
</dbReference>
<dbReference type="GO" id="GO:0005634">
    <property type="term" value="C:nucleus"/>
    <property type="evidence" value="ECO:0007669"/>
    <property type="project" value="TreeGrafter"/>
</dbReference>
<evidence type="ECO:0000313" key="8">
    <source>
        <dbReference type="EMBL" id="GAO51937.1"/>
    </source>
</evidence>
<dbReference type="AlphaFoldDB" id="A0A0E9NPZ4"/>
<dbReference type="Pfam" id="PF18972">
    <property type="entry name" value="Wheel"/>
    <property type="match status" value="1"/>
</dbReference>
<keyword evidence="9" id="KW-1185">Reference proteome</keyword>
<dbReference type="PANTHER" id="PTHR46035">
    <property type="entry name" value="TETRATRICOPEPTIDE REPEAT PROTEIN 4"/>
    <property type="match status" value="1"/>
</dbReference>
<dbReference type="CDD" id="cd21381">
    <property type="entry name" value="CTWD_TTC4"/>
    <property type="match status" value="1"/>
</dbReference>
<dbReference type="GO" id="GO:0006457">
    <property type="term" value="P:protein folding"/>
    <property type="evidence" value="ECO:0007669"/>
    <property type="project" value="TreeGrafter"/>
</dbReference>
<protein>
    <recommendedName>
        <fullName evidence="7">Cns1/TTC4 wheel domain-containing protein</fullName>
    </recommendedName>
</protein>
<organism evidence="8 9">
    <name type="scientific">Saitoella complicata (strain BCRC 22490 / CBS 7301 / JCM 7358 / NBRC 10748 / NRRL Y-17804)</name>
    <dbReference type="NCBI Taxonomy" id="698492"/>
    <lineage>
        <taxon>Eukaryota</taxon>
        <taxon>Fungi</taxon>
        <taxon>Dikarya</taxon>
        <taxon>Ascomycota</taxon>
        <taxon>Taphrinomycotina</taxon>
        <taxon>Taphrinomycotina incertae sedis</taxon>
        <taxon>Saitoella</taxon>
    </lineage>
</organism>
<evidence type="ECO:0000256" key="3">
    <source>
        <dbReference type="ARBA" id="ARBA00023602"/>
    </source>
</evidence>
<keyword evidence="1" id="KW-0677">Repeat</keyword>
<evidence type="ECO:0000256" key="4">
    <source>
        <dbReference type="PROSITE-ProRule" id="PRU00339"/>
    </source>
</evidence>
<keyword evidence="2 4" id="KW-0802">TPR repeat</keyword>
<feature type="region of interest" description="Disordered" evidence="6">
    <location>
        <begin position="1"/>
        <end position="23"/>
    </location>
</feature>
<dbReference type="PROSITE" id="PS50005">
    <property type="entry name" value="TPR"/>
    <property type="match status" value="1"/>
</dbReference>
<evidence type="ECO:0000313" key="9">
    <source>
        <dbReference type="Proteomes" id="UP000033140"/>
    </source>
</evidence>
<evidence type="ECO:0000256" key="5">
    <source>
        <dbReference type="SAM" id="Coils"/>
    </source>
</evidence>
<dbReference type="OMA" id="WRAAQCA"/>
<proteinExistence type="inferred from homology"/>
<dbReference type="InterPro" id="IPR019734">
    <property type="entry name" value="TPR_rpt"/>
</dbReference>
<dbReference type="GO" id="GO:0005829">
    <property type="term" value="C:cytosol"/>
    <property type="evidence" value="ECO:0007669"/>
    <property type="project" value="TreeGrafter"/>
</dbReference>
<feature type="repeat" description="TPR" evidence="4">
    <location>
        <begin position="147"/>
        <end position="180"/>
    </location>
</feature>
<dbReference type="InterPro" id="IPR011990">
    <property type="entry name" value="TPR-like_helical_dom_sf"/>
</dbReference>
<dbReference type="STRING" id="698492.A0A0E9NPZ4"/>
<keyword evidence="5" id="KW-0175">Coiled coil</keyword>
<sequence>MSKLSWEDSVLNNPAGPGLPETLSQLTPENRDEFYASMNRIPLFMTQLTDDAQEDNPGLEALKALAYEGEPDEVATNFRQQGNEAFREKRWRDAVEFYTKAIQVKCGVNELDEACYANRAASNLELQNYRKVLADTSACLKLNPQNLKALYRAARALLALDKLDEAQDALDHALSLDPSNASLKIFKVSLEKRKTAVKEKQESENRRKAAEDAKKQAFATAVAARNYTLTTTPNPPDMADAQIHLTDPTDAASVLNFPTLLLYPLHAQTDFIAALPETSTIADVLDTVLTTPADWDTSREYTPRGVECYVQTTGDNRAGLMKVGRKLGVWEILGSGKVEVQDQCLRIMVVPKGKSEAWIKDFKEKVGKGP</sequence>
<dbReference type="PANTHER" id="PTHR46035:SF1">
    <property type="entry name" value="TETRATRICOPEPTIDE REPEAT PROTEIN 4"/>
    <property type="match status" value="1"/>
</dbReference>
<evidence type="ECO:0000256" key="6">
    <source>
        <dbReference type="SAM" id="MobiDB-lite"/>
    </source>
</evidence>
<name>A0A0E9NPZ4_SAICN</name>
<gene>
    <name evidence="8" type="ORF">G7K_6025-t1</name>
</gene>
<dbReference type="SUPFAM" id="SSF48452">
    <property type="entry name" value="TPR-like"/>
    <property type="match status" value="1"/>
</dbReference>
<evidence type="ECO:0000259" key="7">
    <source>
        <dbReference type="Pfam" id="PF18972"/>
    </source>
</evidence>
<evidence type="ECO:0000256" key="1">
    <source>
        <dbReference type="ARBA" id="ARBA00022737"/>
    </source>
</evidence>
<dbReference type="SMART" id="SM00028">
    <property type="entry name" value="TPR"/>
    <property type="match status" value="3"/>
</dbReference>
<evidence type="ECO:0000256" key="2">
    <source>
        <dbReference type="ARBA" id="ARBA00022803"/>
    </source>
</evidence>
<comment type="similarity">
    <text evidence="3">Belongs to the TTC4 family.</text>
</comment>
<accession>A0A0E9NPZ4</accession>
<dbReference type="Proteomes" id="UP000033140">
    <property type="component" value="Unassembled WGS sequence"/>
</dbReference>
<dbReference type="Gene3D" id="1.25.40.10">
    <property type="entry name" value="Tetratricopeptide repeat domain"/>
    <property type="match status" value="1"/>
</dbReference>
<reference evidence="8 9" key="1">
    <citation type="journal article" date="2011" name="J. Gen. Appl. Microbiol.">
        <title>Draft genome sequencing of the enigmatic yeast Saitoella complicata.</title>
        <authorList>
            <person name="Nishida H."/>
            <person name="Hamamoto M."/>
            <person name="Sugiyama J."/>
        </authorList>
    </citation>
    <scope>NUCLEOTIDE SEQUENCE [LARGE SCALE GENOMIC DNA]</scope>
    <source>
        <strain evidence="8 9">NRRL Y-17804</strain>
    </source>
</reference>
<reference evidence="8 9" key="3">
    <citation type="journal article" date="2015" name="Genome Announc.">
        <title>Draft Genome Sequence of the Archiascomycetous Yeast Saitoella complicata.</title>
        <authorList>
            <person name="Yamauchi K."/>
            <person name="Kondo S."/>
            <person name="Hamamoto M."/>
            <person name="Takahashi Y."/>
            <person name="Ogura Y."/>
            <person name="Hayashi T."/>
            <person name="Nishida H."/>
        </authorList>
    </citation>
    <scope>NUCLEOTIDE SEQUENCE [LARGE SCALE GENOMIC DNA]</scope>
    <source>
        <strain evidence="8 9">NRRL Y-17804</strain>
    </source>
</reference>
<dbReference type="InterPro" id="IPR044059">
    <property type="entry name" value="Csn1/TTC4_wheel"/>
</dbReference>
<feature type="coiled-coil region" evidence="5">
    <location>
        <begin position="193"/>
        <end position="220"/>
    </location>
</feature>
<comment type="caution">
    <text evidence="8">The sequence shown here is derived from an EMBL/GenBank/DDBJ whole genome shotgun (WGS) entry which is preliminary data.</text>
</comment>
<dbReference type="EMBL" id="BACD03000055">
    <property type="protein sequence ID" value="GAO51937.1"/>
    <property type="molecule type" value="Genomic_DNA"/>
</dbReference>